<keyword evidence="4" id="KW-0732">Signal</keyword>
<dbReference type="SMART" id="SM00245">
    <property type="entry name" value="TSPc"/>
    <property type="match status" value="1"/>
</dbReference>
<evidence type="ECO:0000259" key="5">
    <source>
        <dbReference type="SMART" id="SM00245"/>
    </source>
</evidence>
<sequence length="687" mass="78657">MRLQYLIALAGLFSSPVNAQTNNVVNKSQYIINKLAKEHYSPVDWLKVNDTVFIEHLLDELDEEKLLFYKAETDELRRLSADIKTHTATNLQLLYNKTFQHLKSAYGRKLKFITDLQNINIDLNKNDSLPLFLKDFAATPKELERRWQVLLQNKVYARLVQQLKLEKDNKINTTVKPTVAQINTAKADIVKKYTRYLSYYDSDAWMHEFLEDVFLNAVCYMYDPHSSYFNFDSHKTYDAMSSATIYTSGIVVNKNKQNHYEIVHVIPGSPAWNSGSIFKGDIIRSVKHKDQPVVLMEDLDEDTDDIQDLFTTSSQQVIEIDLADQNGVSKKVSIYTEKEADEQERVRSYVIKNSDKNIGYIQLPGFYSVSEDDENNSNGCSNDIAKELVKLKQDNVEGLILDLRNNGGGSMQEAIELLSIFIQEGVLFTLKDPTGKIIYFKDPNRGTLFDKPLVIMINNYSASASELISSALQDYNRALIVGTNSYGKGTAQREDILYKSSVAASKNDYVKFTIGKFYRVTGNTVQKTGVEPDVILPVLNVESKVGEKYQPTALSNDFSKLAIYKPLTPIPKTIIAGKSNKRVNEDAYFQTLLPAKQAIEKLLDYTYYTNWQKFLQQESRNLDIENTLSKRKFDTNLTITNNSTDEKNFKMYSEGTVKNNEEFIKKIKTDNYIKETNNIILDWINQK</sequence>
<dbReference type="InterPro" id="IPR036034">
    <property type="entry name" value="PDZ_sf"/>
</dbReference>
<evidence type="ECO:0000313" key="7">
    <source>
        <dbReference type="Proteomes" id="UP001210231"/>
    </source>
</evidence>
<dbReference type="EMBL" id="JAQGEF010000005">
    <property type="protein sequence ID" value="MDA3614220.1"/>
    <property type="molecule type" value="Genomic_DNA"/>
</dbReference>
<keyword evidence="7" id="KW-1185">Reference proteome</keyword>
<dbReference type="SUPFAM" id="SSF52096">
    <property type="entry name" value="ClpP/crotonase"/>
    <property type="match status" value="1"/>
</dbReference>
<dbReference type="InterPro" id="IPR029045">
    <property type="entry name" value="ClpP/crotonase-like_dom_sf"/>
</dbReference>
<proteinExistence type="predicted"/>
<dbReference type="InterPro" id="IPR004447">
    <property type="entry name" value="Peptidase_S41A"/>
</dbReference>
<organism evidence="6 7">
    <name type="scientific">Polluticaenibacter yanchengensis</name>
    <dbReference type="NCBI Taxonomy" id="3014562"/>
    <lineage>
        <taxon>Bacteria</taxon>
        <taxon>Pseudomonadati</taxon>
        <taxon>Bacteroidota</taxon>
        <taxon>Chitinophagia</taxon>
        <taxon>Chitinophagales</taxon>
        <taxon>Chitinophagaceae</taxon>
        <taxon>Polluticaenibacter</taxon>
    </lineage>
</organism>
<dbReference type="PANTHER" id="PTHR32060:SF22">
    <property type="entry name" value="CARBOXYL-TERMINAL-PROCESSING PEPTIDASE 3, CHLOROPLASTIC"/>
    <property type="match status" value="1"/>
</dbReference>
<feature type="domain" description="Tail specific protease" evidence="5">
    <location>
        <begin position="330"/>
        <end position="537"/>
    </location>
</feature>
<dbReference type="PANTHER" id="PTHR32060">
    <property type="entry name" value="TAIL-SPECIFIC PROTEASE"/>
    <property type="match status" value="1"/>
</dbReference>
<dbReference type="Gene3D" id="3.90.226.10">
    <property type="entry name" value="2-enoyl-CoA Hydratase, Chain A, domain 1"/>
    <property type="match status" value="1"/>
</dbReference>
<dbReference type="RefSeq" id="WP_407030548.1">
    <property type="nucleotide sequence ID" value="NZ_JAQGEF010000005.1"/>
</dbReference>
<comment type="caution">
    <text evidence="6">The sequence shown here is derived from an EMBL/GenBank/DDBJ whole genome shotgun (WGS) entry which is preliminary data.</text>
</comment>
<keyword evidence="2 6" id="KW-0378">Hydrolase</keyword>
<dbReference type="SUPFAM" id="SSF50156">
    <property type="entry name" value="PDZ domain-like"/>
    <property type="match status" value="1"/>
</dbReference>
<dbReference type="Pfam" id="PF11818">
    <property type="entry name" value="DUF3340"/>
    <property type="match status" value="1"/>
</dbReference>
<evidence type="ECO:0000256" key="4">
    <source>
        <dbReference type="SAM" id="SignalP"/>
    </source>
</evidence>
<reference evidence="6 7" key="1">
    <citation type="submission" date="2022-12" db="EMBL/GenBank/DDBJ databases">
        <title>Chitinophagaceae gen. sp. nov., a new member of the family Chitinophagaceae, isolated from soil in a chemical factory.</title>
        <authorList>
            <person name="Ke Z."/>
        </authorList>
    </citation>
    <scope>NUCLEOTIDE SEQUENCE [LARGE SCALE GENOMIC DNA]</scope>
    <source>
        <strain evidence="6 7">LY-5</strain>
    </source>
</reference>
<dbReference type="EC" id="3.4.21.102" evidence="6"/>
<dbReference type="InterPro" id="IPR020992">
    <property type="entry name" value="Tail_Prtase_C"/>
</dbReference>
<dbReference type="InterPro" id="IPR005151">
    <property type="entry name" value="Tail-specific_protease"/>
</dbReference>
<dbReference type="GO" id="GO:0004252">
    <property type="term" value="F:serine-type endopeptidase activity"/>
    <property type="evidence" value="ECO:0007669"/>
    <property type="project" value="UniProtKB-EC"/>
</dbReference>
<feature type="signal peptide" evidence="4">
    <location>
        <begin position="1"/>
        <end position="19"/>
    </location>
</feature>
<dbReference type="Gene3D" id="2.30.42.10">
    <property type="match status" value="1"/>
</dbReference>
<evidence type="ECO:0000313" key="6">
    <source>
        <dbReference type="EMBL" id="MDA3614220.1"/>
    </source>
</evidence>
<protein>
    <submittedName>
        <fullName evidence="6">Carboxy terminal-processing peptidase</fullName>
        <ecNumber evidence="6">3.4.21.102</ecNumber>
    </submittedName>
</protein>
<evidence type="ECO:0000256" key="1">
    <source>
        <dbReference type="ARBA" id="ARBA00022670"/>
    </source>
</evidence>
<evidence type="ECO:0000256" key="2">
    <source>
        <dbReference type="ARBA" id="ARBA00022801"/>
    </source>
</evidence>
<gene>
    <name evidence="6" type="ORF">O3P16_05335</name>
</gene>
<dbReference type="CDD" id="cd07560">
    <property type="entry name" value="Peptidase_S41_CPP"/>
    <property type="match status" value="1"/>
</dbReference>
<feature type="chain" id="PRO_5046350623" evidence="4">
    <location>
        <begin position="20"/>
        <end position="687"/>
    </location>
</feature>
<dbReference type="Pfam" id="PF17804">
    <property type="entry name" value="TSP_NTD"/>
    <property type="match status" value="1"/>
</dbReference>
<dbReference type="Pfam" id="PF03572">
    <property type="entry name" value="Peptidase_S41"/>
    <property type="match status" value="1"/>
</dbReference>
<dbReference type="InterPro" id="IPR040573">
    <property type="entry name" value="TSP_N"/>
</dbReference>
<name>A0ABT4UHF8_9BACT</name>
<keyword evidence="1" id="KW-0645">Protease</keyword>
<dbReference type="Proteomes" id="UP001210231">
    <property type="component" value="Unassembled WGS sequence"/>
</dbReference>
<evidence type="ECO:0000256" key="3">
    <source>
        <dbReference type="ARBA" id="ARBA00022825"/>
    </source>
</evidence>
<keyword evidence="3" id="KW-0720">Serine protease</keyword>
<accession>A0ABT4UHF8</accession>